<evidence type="ECO:0000313" key="3">
    <source>
        <dbReference type="EMBL" id="CCD24092.1"/>
    </source>
</evidence>
<name>G0W8I1_NAUDC</name>
<evidence type="ECO:0000313" key="4">
    <source>
        <dbReference type="Proteomes" id="UP000000689"/>
    </source>
</evidence>
<dbReference type="Gene3D" id="1.25.40.10">
    <property type="entry name" value="Tetratricopeptide repeat domain"/>
    <property type="match status" value="1"/>
</dbReference>
<dbReference type="InterPro" id="IPR052769">
    <property type="entry name" value="TPR_domain_protein"/>
</dbReference>
<dbReference type="EMBL" id="HE580269">
    <property type="protein sequence ID" value="CCD24092.1"/>
    <property type="molecule type" value="Genomic_DNA"/>
</dbReference>
<organism evidence="3 4">
    <name type="scientific">Naumovozyma dairenensis (strain ATCC 10597 / BCRC 20456 / CBS 421 / NBRC 0211 / NRRL Y-12639)</name>
    <name type="common">Saccharomyces dairenensis</name>
    <dbReference type="NCBI Taxonomy" id="1071378"/>
    <lineage>
        <taxon>Eukaryota</taxon>
        <taxon>Fungi</taxon>
        <taxon>Dikarya</taxon>
        <taxon>Ascomycota</taxon>
        <taxon>Saccharomycotina</taxon>
        <taxon>Saccharomycetes</taxon>
        <taxon>Saccharomycetales</taxon>
        <taxon>Saccharomycetaceae</taxon>
        <taxon>Naumovozyma</taxon>
    </lineage>
</organism>
<gene>
    <name evidence="3" type="primary">NDAI0C04320</name>
    <name evidence="3" type="ordered locus">NDAI_0C04320</name>
</gene>
<feature type="compositionally biased region" description="Low complexity" evidence="1">
    <location>
        <begin position="374"/>
        <end position="396"/>
    </location>
</feature>
<dbReference type="HOGENOM" id="CLU_005723_2_0_1"/>
<dbReference type="Pfam" id="PF09145">
    <property type="entry name" value="Ubiq-assoc"/>
    <property type="match status" value="1"/>
</dbReference>
<feature type="region of interest" description="Disordered" evidence="1">
    <location>
        <begin position="337"/>
        <end position="359"/>
    </location>
</feature>
<dbReference type="PANTHER" id="PTHR46014">
    <property type="entry name" value="TETRATRICOPEPTIDE REPEAT PROTEIN 1"/>
    <property type="match status" value="1"/>
</dbReference>
<protein>
    <recommendedName>
        <fullName evidence="2">SWA2-like ubiquitin-associated domain-containing protein</fullName>
    </recommendedName>
</protein>
<dbReference type="KEGG" id="ndi:NDAI_0C04320"/>
<keyword evidence="4" id="KW-1185">Reference proteome</keyword>
<dbReference type="GO" id="GO:0030276">
    <property type="term" value="F:clathrin binding"/>
    <property type="evidence" value="ECO:0007669"/>
    <property type="project" value="EnsemblFungi"/>
</dbReference>
<dbReference type="eggNOG" id="KOG1124">
    <property type="taxonomic scope" value="Eukaryota"/>
</dbReference>
<feature type="region of interest" description="Disordered" evidence="1">
    <location>
        <begin position="186"/>
        <end position="208"/>
    </location>
</feature>
<dbReference type="InterPro" id="IPR011990">
    <property type="entry name" value="TPR-like_helical_dom_sf"/>
</dbReference>
<dbReference type="InterPro" id="IPR009060">
    <property type="entry name" value="UBA-like_sf"/>
</dbReference>
<dbReference type="SUPFAM" id="SSF46934">
    <property type="entry name" value="UBA-like"/>
    <property type="match status" value="1"/>
</dbReference>
<feature type="region of interest" description="Disordered" evidence="1">
    <location>
        <begin position="372"/>
        <end position="396"/>
    </location>
</feature>
<feature type="compositionally biased region" description="Low complexity" evidence="1">
    <location>
        <begin position="277"/>
        <end position="306"/>
    </location>
</feature>
<proteinExistence type="predicted"/>
<feature type="compositionally biased region" description="Low complexity" evidence="1">
    <location>
        <begin position="17"/>
        <end position="26"/>
    </location>
</feature>
<dbReference type="STRING" id="1071378.G0W8I1"/>
<dbReference type="Gene3D" id="1.10.8.10">
    <property type="entry name" value="DNA helicase RuvA subunit, C-terminal domain"/>
    <property type="match status" value="1"/>
</dbReference>
<dbReference type="OrthoDB" id="1717591at2759"/>
<dbReference type="GO" id="GO:0048309">
    <property type="term" value="P:endoplasmic reticulum inheritance"/>
    <property type="evidence" value="ECO:0007669"/>
    <property type="project" value="EnsemblFungi"/>
</dbReference>
<feature type="compositionally biased region" description="Polar residues" evidence="1">
    <location>
        <begin position="348"/>
        <end position="359"/>
    </location>
</feature>
<dbReference type="InterPro" id="IPR019734">
    <property type="entry name" value="TPR_rpt"/>
</dbReference>
<dbReference type="eggNOG" id="KOG0431">
    <property type="taxonomic scope" value="Eukaryota"/>
</dbReference>
<sequence>MSDPFASLLTSFKNGQNTTNNNTTTDTDTKKLSATTPSQSSIQFNLNKASTPSLDTFALAPLIPSSRDASKSNSRVTSPPLIEDDFSDLFNSNEQKNITSPPAPKKDDIDSAFDIFTSTPPLEQQQQQHGLVTEHEKDYEEEIIVDEVKDMEVARLMSLGLSIDQANKYYDKGILYEDIIRKQREKKLKQQSPRNKNNAQDKNNTQKYSDLFDNTYANKRFNESQNNTGNLFSMATDILYKGKELVDQLTAYPEENNRLYKYREPIDNEENPFLQEGSRSPASARSPSLSGSHVASASAKPSSKPSYVERNSLKYEDNNTTLIDDFDYKLTINSKEPSMAKNIPPSITPDTTETNNNNALLDFDGLSTVTAPGSSNISVNKKNTSSSSATSPSPSPASITIATVPISHIELSGHIEFKTRGSELFKNGDYVSALQEYEKSLNTLPQYHPLRIISYSNIIATQLKIGEYSKSIEDCKIALSLFPKGKVTSAWNQIIPDSTPQRSFKDIWSKLIMRQAESYEHLENYKLALDSYQKLIENGFTNSKIMDGKRRCQKILNPPPPPQTSKSPTPTPVSILKHKEKDTTTASVQRLQDENAKSREIENQKVALYDKVESKINAWKLDKDTDIRHLLSNLSTVLTWCDWPSISQADLVMPKKVKITYLKAITKTHPDKIPESLDLENKMIAENVFSILSLAWDKFKLDNNMN</sequence>
<feature type="region of interest" description="Disordered" evidence="1">
    <location>
        <begin position="270"/>
        <end position="312"/>
    </location>
</feature>
<dbReference type="GO" id="GO:0043130">
    <property type="term" value="F:ubiquitin binding"/>
    <property type="evidence" value="ECO:0007669"/>
    <property type="project" value="EnsemblFungi"/>
</dbReference>
<dbReference type="Proteomes" id="UP000000689">
    <property type="component" value="Chromosome 3"/>
</dbReference>
<dbReference type="SMART" id="SM00028">
    <property type="entry name" value="TPR"/>
    <property type="match status" value="3"/>
</dbReference>
<dbReference type="PANTHER" id="PTHR46014:SF1">
    <property type="entry name" value="TETRATRICOPEPTIDE REPEAT PROTEIN 1"/>
    <property type="match status" value="1"/>
</dbReference>
<dbReference type="GeneID" id="11494715"/>
<dbReference type="SUPFAM" id="SSF48452">
    <property type="entry name" value="TPR-like"/>
    <property type="match status" value="1"/>
</dbReference>
<dbReference type="SUPFAM" id="SSF46565">
    <property type="entry name" value="Chaperone J-domain"/>
    <property type="match status" value="1"/>
</dbReference>
<accession>G0W8I1</accession>
<dbReference type="GO" id="GO:0072318">
    <property type="term" value="P:clathrin coat disassembly"/>
    <property type="evidence" value="ECO:0007669"/>
    <property type="project" value="EnsemblFungi"/>
</dbReference>
<reference evidence="3 4" key="1">
    <citation type="journal article" date="2011" name="Proc. Natl. Acad. Sci. U.S.A.">
        <title>Evolutionary erosion of yeast sex chromosomes by mating-type switching accidents.</title>
        <authorList>
            <person name="Gordon J.L."/>
            <person name="Armisen D."/>
            <person name="Proux-Wera E."/>
            <person name="Oheigeartaigh S.S."/>
            <person name="Byrne K.P."/>
            <person name="Wolfe K.H."/>
        </authorList>
    </citation>
    <scope>NUCLEOTIDE SEQUENCE [LARGE SCALE GENOMIC DNA]</scope>
    <source>
        <strain evidence="4">ATCC 10597 / BCRC 20456 / CBS 421 / NBRC 0211 / NRRL Y-12639</strain>
    </source>
</reference>
<dbReference type="CDD" id="cd14329">
    <property type="entry name" value="UBA_SWA2p_like"/>
    <property type="match status" value="1"/>
</dbReference>
<dbReference type="Gene3D" id="1.10.287.110">
    <property type="entry name" value="DnaJ domain"/>
    <property type="match status" value="1"/>
</dbReference>
<dbReference type="OMA" id="MEIARLM"/>
<evidence type="ECO:0000256" key="1">
    <source>
        <dbReference type="SAM" id="MobiDB-lite"/>
    </source>
</evidence>
<feature type="compositionally biased region" description="Polar residues" evidence="1">
    <location>
        <begin position="190"/>
        <end position="208"/>
    </location>
</feature>
<dbReference type="AlphaFoldDB" id="G0W8I1"/>
<dbReference type="InterPro" id="IPR015228">
    <property type="entry name" value="SWA2_UBA"/>
</dbReference>
<feature type="region of interest" description="Disordered" evidence="1">
    <location>
        <begin position="1"/>
        <end position="39"/>
    </location>
</feature>
<dbReference type="GO" id="GO:0005789">
    <property type="term" value="C:endoplasmic reticulum membrane"/>
    <property type="evidence" value="ECO:0007669"/>
    <property type="project" value="EnsemblFungi"/>
</dbReference>
<dbReference type="InterPro" id="IPR036869">
    <property type="entry name" value="J_dom_sf"/>
</dbReference>
<feature type="region of interest" description="Disordered" evidence="1">
    <location>
        <begin position="65"/>
        <end position="87"/>
    </location>
</feature>
<evidence type="ECO:0000259" key="2">
    <source>
        <dbReference type="Pfam" id="PF09145"/>
    </source>
</evidence>
<dbReference type="RefSeq" id="XP_003669335.1">
    <property type="nucleotide sequence ID" value="XM_003669287.1"/>
</dbReference>
<feature type="domain" description="SWA2-like ubiquitin-associated" evidence="2">
    <location>
        <begin position="144"/>
        <end position="187"/>
    </location>
</feature>